<protein>
    <recommendedName>
        <fullName evidence="3">BTB domain-containing protein</fullName>
    </recommendedName>
</protein>
<dbReference type="OrthoDB" id="3235673at2759"/>
<keyword evidence="2" id="KW-1185">Reference proteome</keyword>
<reference evidence="2" key="2">
    <citation type="submission" date="2015-01" db="EMBL/GenBank/DDBJ databases">
        <title>Evolutionary Origins and Diversification of the Mycorrhizal Mutualists.</title>
        <authorList>
            <consortium name="DOE Joint Genome Institute"/>
            <consortium name="Mycorrhizal Genomics Consortium"/>
            <person name="Kohler A."/>
            <person name="Kuo A."/>
            <person name="Nagy L.G."/>
            <person name="Floudas D."/>
            <person name="Copeland A."/>
            <person name="Barry K.W."/>
            <person name="Cichocki N."/>
            <person name="Veneault-Fourrey C."/>
            <person name="LaButti K."/>
            <person name="Lindquist E.A."/>
            <person name="Lipzen A."/>
            <person name="Lundell T."/>
            <person name="Morin E."/>
            <person name="Murat C."/>
            <person name="Riley R."/>
            <person name="Ohm R."/>
            <person name="Sun H."/>
            <person name="Tunlid A."/>
            <person name="Henrissat B."/>
            <person name="Grigoriev I.V."/>
            <person name="Hibbett D.S."/>
            <person name="Martin F."/>
        </authorList>
    </citation>
    <scope>NUCLEOTIDE SEQUENCE [LARGE SCALE GENOMIC DNA]</scope>
    <source>
        <strain evidence="2">LaAM-08-1</strain>
    </source>
</reference>
<evidence type="ECO:0008006" key="3">
    <source>
        <dbReference type="Google" id="ProtNLM"/>
    </source>
</evidence>
<evidence type="ECO:0000313" key="1">
    <source>
        <dbReference type="EMBL" id="KIK09724.1"/>
    </source>
</evidence>
<proteinExistence type="predicted"/>
<dbReference type="EMBL" id="KN838537">
    <property type="protein sequence ID" value="KIK09724.1"/>
    <property type="molecule type" value="Genomic_DNA"/>
</dbReference>
<organism evidence="1 2">
    <name type="scientific">Laccaria amethystina LaAM-08-1</name>
    <dbReference type="NCBI Taxonomy" id="1095629"/>
    <lineage>
        <taxon>Eukaryota</taxon>
        <taxon>Fungi</taxon>
        <taxon>Dikarya</taxon>
        <taxon>Basidiomycota</taxon>
        <taxon>Agaricomycotina</taxon>
        <taxon>Agaricomycetes</taxon>
        <taxon>Agaricomycetidae</taxon>
        <taxon>Agaricales</taxon>
        <taxon>Agaricineae</taxon>
        <taxon>Hydnangiaceae</taxon>
        <taxon>Laccaria</taxon>
    </lineage>
</organism>
<reference evidence="1 2" key="1">
    <citation type="submission" date="2014-04" db="EMBL/GenBank/DDBJ databases">
        <authorList>
            <consortium name="DOE Joint Genome Institute"/>
            <person name="Kuo A."/>
            <person name="Kohler A."/>
            <person name="Nagy L.G."/>
            <person name="Floudas D."/>
            <person name="Copeland A."/>
            <person name="Barry K.W."/>
            <person name="Cichocki N."/>
            <person name="Veneault-Fourrey C."/>
            <person name="LaButti K."/>
            <person name="Lindquist E.A."/>
            <person name="Lipzen A."/>
            <person name="Lundell T."/>
            <person name="Morin E."/>
            <person name="Murat C."/>
            <person name="Sun H."/>
            <person name="Tunlid A."/>
            <person name="Henrissat B."/>
            <person name="Grigoriev I.V."/>
            <person name="Hibbett D.S."/>
            <person name="Martin F."/>
            <person name="Nordberg H.P."/>
            <person name="Cantor M.N."/>
            <person name="Hua S.X."/>
        </authorList>
    </citation>
    <scope>NUCLEOTIDE SEQUENCE [LARGE SCALE GENOMIC DNA]</scope>
    <source>
        <strain evidence="1 2">LaAM-08-1</strain>
    </source>
</reference>
<gene>
    <name evidence="1" type="ORF">K443DRAFT_671048</name>
</gene>
<dbReference type="STRING" id="1095629.A0A0C9Y6T9"/>
<dbReference type="AlphaFoldDB" id="A0A0C9Y6T9"/>
<sequence>MTLSDDFSTNRHVVDSFERPLEILLPPSRYPDLCFDDGNLAVLSGSYYFIIHRGLVCRHSAPLATAIKDLDGKLPVFLETRPILELSDSSSDLFYFLRALYDGVSTLTYKIKDFEATSAILRLSTKYQVTHLRNDIIRIMSPVWPRTLAHWEFREAKATNQAGSYEPRSIYPHPLLVINLAREAKAPEFLPSAYYDLSRCSPSDIVMGHLASPTDTERHFLHDDDVMNVLRGKEQASRFLSTFIRDHLEGRSSMNCIYRADRAENKAEMMSRRACQASFEAITFEILRDVNGVVLHRTTDPLFAMMDADLMQTRNGPHGRINVAFRACEPCRLEFSAVVDAAREELWLNLPGYFSVELESWP</sequence>
<evidence type="ECO:0000313" key="2">
    <source>
        <dbReference type="Proteomes" id="UP000054477"/>
    </source>
</evidence>
<dbReference type="HOGENOM" id="CLU_033082_1_2_1"/>
<accession>A0A0C9Y6T9</accession>
<name>A0A0C9Y6T9_9AGAR</name>
<dbReference type="Proteomes" id="UP000054477">
    <property type="component" value="Unassembled WGS sequence"/>
</dbReference>